<evidence type="ECO:0000313" key="2">
    <source>
        <dbReference type="EMBL" id="KAK2095151.1"/>
    </source>
</evidence>
<feature type="compositionally biased region" description="Basic and acidic residues" evidence="1">
    <location>
        <begin position="161"/>
        <end position="170"/>
    </location>
</feature>
<evidence type="ECO:0000313" key="3">
    <source>
        <dbReference type="Proteomes" id="UP001266305"/>
    </source>
</evidence>
<feature type="compositionally biased region" description="Low complexity" evidence="1">
    <location>
        <begin position="98"/>
        <end position="111"/>
    </location>
</feature>
<name>A0ABQ9UE05_SAGOE</name>
<sequence>MGRGPADLTAGTTGARTGNGGEFQRPGSSPSGQEIRETPCPLPESARLSLPAHLCNGPGWLRSPGLAGRLLAAASARSRPRSLEKFGEACGGWEEKPSSPGSGPPAAASTFPAPPRTPPARSHLRPPRSPQGAPQPRPPVTEALDSPPVDAGARSLAELRSLARSEHGWTRDSQAARAARGRGGASGAGAGPLPAVGVPSLPGSRGLMGRPKPREGLRPPPKPPRKARPPSTRPCCARGGADLARPGRGPADVFGV</sequence>
<feature type="compositionally biased region" description="Basic and acidic residues" evidence="1">
    <location>
        <begin position="81"/>
        <end position="97"/>
    </location>
</feature>
<dbReference type="Proteomes" id="UP001266305">
    <property type="component" value="Unassembled WGS sequence"/>
</dbReference>
<keyword evidence="3" id="KW-1185">Reference proteome</keyword>
<proteinExistence type="predicted"/>
<evidence type="ECO:0000256" key="1">
    <source>
        <dbReference type="SAM" id="MobiDB-lite"/>
    </source>
</evidence>
<dbReference type="EMBL" id="JASSZA010000013">
    <property type="protein sequence ID" value="KAK2095151.1"/>
    <property type="molecule type" value="Genomic_DNA"/>
</dbReference>
<protein>
    <submittedName>
        <fullName evidence="2">Uncharacterized protein</fullName>
    </submittedName>
</protein>
<gene>
    <name evidence="2" type="ORF">P7K49_026567</name>
</gene>
<accession>A0ABQ9UE05</accession>
<comment type="caution">
    <text evidence="2">The sequence shown here is derived from an EMBL/GenBank/DDBJ whole genome shotgun (WGS) entry which is preliminary data.</text>
</comment>
<feature type="compositionally biased region" description="Pro residues" evidence="1">
    <location>
        <begin position="127"/>
        <end position="139"/>
    </location>
</feature>
<reference evidence="2 3" key="1">
    <citation type="submission" date="2023-05" db="EMBL/GenBank/DDBJ databases">
        <title>B98-5 Cell Line De Novo Hybrid Assembly: An Optical Mapping Approach.</title>
        <authorList>
            <person name="Kananen K."/>
            <person name="Auerbach J.A."/>
            <person name="Kautto E."/>
            <person name="Blachly J.S."/>
        </authorList>
    </citation>
    <scope>NUCLEOTIDE SEQUENCE [LARGE SCALE GENOMIC DNA]</scope>
    <source>
        <strain evidence="2">B95-8</strain>
        <tissue evidence="2">Cell line</tissue>
    </source>
</reference>
<feature type="compositionally biased region" description="Low complexity" evidence="1">
    <location>
        <begin position="61"/>
        <end position="77"/>
    </location>
</feature>
<feature type="region of interest" description="Disordered" evidence="1">
    <location>
        <begin position="1"/>
        <end position="256"/>
    </location>
</feature>
<feature type="compositionally biased region" description="Gly residues" evidence="1">
    <location>
        <begin position="181"/>
        <end position="190"/>
    </location>
</feature>
<organism evidence="2 3">
    <name type="scientific">Saguinus oedipus</name>
    <name type="common">Cotton-top tamarin</name>
    <name type="synonym">Oedipomidas oedipus</name>
    <dbReference type="NCBI Taxonomy" id="9490"/>
    <lineage>
        <taxon>Eukaryota</taxon>
        <taxon>Metazoa</taxon>
        <taxon>Chordata</taxon>
        <taxon>Craniata</taxon>
        <taxon>Vertebrata</taxon>
        <taxon>Euteleostomi</taxon>
        <taxon>Mammalia</taxon>
        <taxon>Eutheria</taxon>
        <taxon>Euarchontoglires</taxon>
        <taxon>Primates</taxon>
        <taxon>Haplorrhini</taxon>
        <taxon>Platyrrhini</taxon>
        <taxon>Cebidae</taxon>
        <taxon>Callitrichinae</taxon>
        <taxon>Saguinus</taxon>
    </lineage>
</organism>